<dbReference type="OrthoDB" id="5426982at2759"/>
<dbReference type="CDD" id="cd00067">
    <property type="entry name" value="GAL4"/>
    <property type="match status" value="1"/>
</dbReference>
<gene>
    <name evidence="2" type="ORF">NA56DRAFT_663425</name>
</gene>
<name>A0A2J6PPG3_9HELO</name>
<dbReference type="InterPro" id="IPR052973">
    <property type="entry name" value="Fungal_sec-metab_reg_TF"/>
</dbReference>
<reference evidence="2 3" key="1">
    <citation type="submission" date="2016-05" db="EMBL/GenBank/DDBJ databases">
        <title>A degradative enzymes factory behind the ericoid mycorrhizal symbiosis.</title>
        <authorList>
            <consortium name="DOE Joint Genome Institute"/>
            <person name="Martino E."/>
            <person name="Morin E."/>
            <person name="Grelet G."/>
            <person name="Kuo A."/>
            <person name="Kohler A."/>
            <person name="Daghino S."/>
            <person name="Barry K."/>
            <person name="Choi C."/>
            <person name="Cichocki N."/>
            <person name="Clum A."/>
            <person name="Copeland A."/>
            <person name="Hainaut M."/>
            <person name="Haridas S."/>
            <person name="Labutti K."/>
            <person name="Lindquist E."/>
            <person name="Lipzen A."/>
            <person name="Khouja H.-R."/>
            <person name="Murat C."/>
            <person name="Ohm R."/>
            <person name="Olson A."/>
            <person name="Spatafora J."/>
            <person name="Veneault-Fourrey C."/>
            <person name="Henrissat B."/>
            <person name="Grigoriev I."/>
            <person name="Martin F."/>
            <person name="Perotto S."/>
        </authorList>
    </citation>
    <scope>NUCLEOTIDE SEQUENCE [LARGE SCALE GENOMIC DNA]</scope>
    <source>
        <strain evidence="2 3">UAMH 7357</strain>
    </source>
</reference>
<dbReference type="EMBL" id="KZ613509">
    <property type="protein sequence ID" value="PMD15912.1"/>
    <property type="molecule type" value="Genomic_DNA"/>
</dbReference>
<evidence type="ECO:0000256" key="1">
    <source>
        <dbReference type="ARBA" id="ARBA00023242"/>
    </source>
</evidence>
<dbReference type="PANTHER" id="PTHR35392">
    <property type="entry name" value="ZN(II)2CYS6 TRANSCRIPTION FACTOR (EUROFUNG)-RELATED-RELATED"/>
    <property type="match status" value="1"/>
</dbReference>
<organism evidence="2 3">
    <name type="scientific">Hyaloscypha hepaticicola</name>
    <dbReference type="NCBI Taxonomy" id="2082293"/>
    <lineage>
        <taxon>Eukaryota</taxon>
        <taxon>Fungi</taxon>
        <taxon>Dikarya</taxon>
        <taxon>Ascomycota</taxon>
        <taxon>Pezizomycotina</taxon>
        <taxon>Leotiomycetes</taxon>
        <taxon>Helotiales</taxon>
        <taxon>Hyaloscyphaceae</taxon>
        <taxon>Hyaloscypha</taxon>
    </lineage>
</organism>
<dbReference type="AlphaFoldDB" id="A0A2J6PPG3"/>
<keyword evidence="1" id="KW-0539">Nucleus</keyword>
<accession>A0A2J6PPG3</accession>
<dbReference type="GO" id="GO:0000981">
    <property type="term" value="F:DNA-binding transcription factor activity, RNA polymerase II-specific"/>
    <property type="evidence" value="ECO:0007669"/>
    <property type="project" value="InterPro"/>
</dbReference>
<dbReference type="PANTHER" id="PTHR35392:SF2">
    <property type="entry name" value="ZN(II)2CYS6 TRANSCRIPTION FACTOR (EUROFUNG)"/>
    <property type="match status" value="1"/>
</dbReference>
<keyword evidence="3" id="KW-1185">Reference proteome</keyword>
<dbReference type="GO" id="GO:0008270">
    <property type="term" value="F:zinc ion binding"/>
    <property type="evidence" value="ECO:0007669"/>
    <property type="project" value="InterPro"/>
</dbReference>
<sequence length="326" mass="36030">MSRMQDNSSLAPDIIFPSPMLALQHIAPSPRNQYGNDYSGYRQPQQALLVPASFSANQNSTKRSQRTGPLSVSGKMKAAAVRKKRACFRCGLLKTSCDEDRPCSECKKAAKPSSRTRKLRWMKCIVHTVSTYSIYTPDSDMSQSLTPVFLHTLESMLEQIRLPSLLSTPINLDFLAAEYANWISHTTPSMPTSKLGLLCTPAFQSVAGGGLGDSFVKNFRLLLWITSLLYIAMNGEVDPQDAPAHEAALRNLKKLINACGKRVVLRLDELCHPGAINNMPYLQGLVLAPLRPGCTFLILPLEAGPILALTRFRREPFLDLHSLICT</sequence>
<evidence type="ECO:0000313" key="3">
    <source>
        <dbReference type="Proteomes" id="UP000235672"/>
    </source>
</evidence>
<dbReference type="InterPro" id="IPR001138">
    <property type="entry name" value="Zn2Cys6_DnaBD"/>
</dbReference>
<proteinExistence type="predicted"/>
<dbReference type="Proteomes" id="UP000235672">
    <property type="component" value="Unassembled WGS sequence"/>
</dbReference>
<protein>
    <recommendedName>
        <fullName evidence="4">Zn(2)-C6 fungal-type domain-containing protein</fullName>
    </recommendedName>
</protein>
<evidence type="ECO:0000313" key="2">
    <source>
        <dbReference type="EMBL" id="PMD15912.1"/>
    </source>
</evidence>
<evidence type="ECO:0008006" key="4">
    <source>
        <dbReference type="Google" id="ProtNLM"/>
    </source>
</evidence>